<dbReference type="Gene3D" id="2.60.40.2970">
    <property type="match status" value="1"/>
</dbReference>
<evidence type="ECO:0000256" key="5">
    <source>
        <dbReference type="ARBA" id="ARBA00022801"/>
    </source>
</evidence>
<keyword evidence="6" id="KW-0862">Zinc</keyword>
<dbReference type="InterPro" id="IPR029463">
    <property type="entry name" value="Lys_MEP"/>
</dbReference>
<keyword evidence="7" id="KW-0482">Metalloprotease</keyword>
<dbReference type="PANTHER" id="PTHR37016:SF3">
    <property type="entry name" value="NEUTRAL PROTEASE 2-RELATED"/>
    <property type="match status" value="1"/>
</dbReference>
<feature type="chain" id="PRO_5045970546" description="Lysine-specific metallo-endopeptidase domain-containing protein" evidence="8">
    <location>
        <begin position="25"/>
        <end position="397"/>
    </location>
</feature>
<evidence type="ECO:0000256" key="1">
    <source>
        <dbReference type="ARBA" id="ARBA00001947"/>
    </source>
</evidence>
<name>A0ABW8K9Q1_9GAMM</name>
<evidence type="ECO:0000256" key="3">
    <source>
        <dbReference type="ARBA" id="ARBA00022670"/>
    </source>
</evidence>
<comment type="similarity">
    <text evidence="2">Belongs to the peptidase M35 family.</text>
</comment>
<comment type="caution">
    <text evidence="10">The sequence shown here is derived from an EMBL/GenBank/DDBJ whole genome shotgun (WGS) entry which is preliminary data.</text>
</comment>
<dbReference type="SUPFAM" id="SSF55486">
    <property type="entry name" value="Metalloproteases ('zincins'), catalytic domain"/>
    <property type="match status" value="1"/>
</dbReference>
<sequence>MTINIKLISAFILILAFASESSQAAEKSIEVTLSSPASLVAKESGKIVVTITNRGHQTLLLPEPKTPVFNPDNHLMGDYITVIGDDGKKPKFIGRFVKMSFKEKKDFYFPITPGQTLSKEIDLSKDYDLRAGGKFRVSYEQDYGDTTLYDTDDYAPNKSISNELIIFVSPELVNGNTTGQTDRSDYIQPQCDIYQDIDVLSAENEAMKWDGYAISHLMDGLETVDKTVSEDGRYKTLYSVNVKNDSNYIFWFGTPDNNREFIDTPPSPGYFDLDYTQIDFRPIGVLRAVAERINTVPYGCGCDPAKYKESTLAWYDQSKSSINYCESFFKAPLALSEGQASTIIHEMTHVADSLVDKTTDYKYGRKDAHELATANRNEATNNADNYNFFVESINSIP</sequence>
<organism evidence="10 11">
    <name type="scientific">Dyella koreensis</name>
    <dbReference type="NCBI Taxonomy" id="311235"/>
    <lineage>
        <taxon>Bacteria</taxon>
        <taxon>Pseudomonadati</taxon>
        <taxon>Pseudomonadota</taxon>
        <taxon>Gammaproteobacteria</taxon>
        <taxon>Lysobacterales</taxon>
        <taxon>Rhodanobacteraceae</taxon>
        <taxon>Dyella</taxon>
    </lineage>
</organism>
<reference evidence="10 11" key="1">
    <citation type="submission" date="2020-10" db="EMBL/GenBank/DDBJ databases">
        <title>Phylogeny of dyella-like bacteria.</title>
        <authorList>
            <person name="Fu J."/>
        </authorList>
    </citation>
    <scope>NUCLEOTIDE SEQUENCE [LARGE SCALE GENOMIC DNA]</scope>
    <source>
        <strain evidence="10 11">BB4</strain>
    </source>
</reference>
<keyword evidence="5" id="KW-0378">Hydrolase</keyword>
<evidence type="ECO:0000256" key="8">
    <source>
        <dbReference type="SAM" id="SignalP"/>
    </source>
</evidence>
<evidence type="ECO:0000256" key="7">
    <source>
        <dbReference type="ARBA" id="ARBA00023049"/>
    </source>
</evidence>
<evidence type="ECO:0000313" key="11">
    <source>
        <dbReference type="Proteomes" id="UP001620408"/>
    </source>
</evidence>
<dbReference type="EMBL" id="JADIKD010000011">
    <property type="protein sequence ID" value="MFK2918638.1"/>
    <property type="molecule type" value="Genomic_DNA"/>
</dbReference>
<feature type="domain" description="Lysine-specific metallo-endopeptidase" evidence="9">
    <location>
        <begin position="240"/>
        <end position="391"/>
    </location>
</feature>
<keyword evidence="11" id="KW-1185">Reference proteome</keyword>
<evidence type="ECO:0000256" key="2">
    <source>
        <dbReference type="ARBA" id="ARBA00010279"/>
    </source>
</evidence>
<protein>
    <recommendedName>
        <fullName evidence="9">Lysine-specific metallo-endopeptidase domain-containing protein</fullName>
    </recommendedName>
</protein>
<dbReference type="InterPro" id="IPR050414">
    <property type="entry name" value="Fungal_M35_metalloproteases"/>
</dbReference>
<keyword evidence="8" id="KW-0732">Signal</keyword>
<accession>A0ABW8K9Q1</accession>
<evidence type="ECO:0000256" key="4">
    <source>
        <dbReference type="ARBA" id="ARBA00022723"/>
    </source>
</evidence>
<comment type="cofactor">
    <cofactor evidence="1">
        <name>Zn(2+)</name>
        <dbReference type="ChEBI" id="CHEBI:29105"/>
    </cofactor>
</comment>
<proteinExistence type="inferred from homology"/>
<keyword evidence="3" id="KW-0645">Protease</keyword>
<dbReference type="RefSeq" id="WP_379985552.1">
    <property type="nucleotide sequence ID" value="NZ_JADIKD010000011.1"/>
</dbReference>
<keyword evidence="4" id="KW-0479">Metal-binding</keyword>
<dbReference type="SMART" id="SM01351">
    <property type="entry name" value="Aspzincin_M35"/>
    <property type="match status" value="1"/>
</dbReference>
<gene>
    <name evidence="10" type="ORF">ISS97_15290</name>
</gene>
<dbReference type="InterPro" id="IPR024079">
    <property type="entry name" value="MetalloPept_cat_dom_sf"/>
</dbReference>
<dbReference type="Gene3D" id="3.40.390.10">
    <property type="entry name" value="Collagenase (Catalytic Domain)"/>
    <property type="match status" value="1"/>
</dbReference>
<evidence type="ECO:0000313" key="10">
    <source>
        <dbReference type="EMBL" id="MFK2918638.1"/>
    </source>
</evidence>
<dbReference type="Proteomes" id="UP001620408">
    <property type="component" value="Unassembled WGS sequence"/>
</dbReference>
<feature type="signal peptide" evidence="8">
    <location>
        <begin position="1"/>
        <end position="24"/>
    </location>
</feature>
<dbReference type="Pfam" id="PF14521">
    <property type="entry name" value="Aspzincin_M35"/>
    <property type="match status" value="1"/>
</dbReference>
<evidence type="ECO:0000259" key="9">
    <source>
        <dbReference type="SMART" id="SM01351"/>
    </source>
</evidence>
<evidence type="ECO:0000256" key="6">
    <source>
        <dbReference type="ARBA" id="ARBA00022833"/>
    </source>
</evidence>
<dbReference type="PANTHER" id="PTHR37016">
    <property type="match status" value="1"/>
</dbReference>